<dbReference type="Proteomes" id="UP001331515">
    <property type="component" value="Unassembled WGS sequence"/>
</dbReference>
<keyword evidence="2" id="KW-1185">Reference proteome</keyword>
<sequence length="68" mass="7549">MKSDFIPWLEAVRCRAATHSPIELFISRGKLLSRCLEISGCLRYNSVCTESQEANTACGEQRQAGSDL</sequence>
<evidence type="ECO:0000313" key="2">
    <source>
        <dbReference type="Proteomes" id="UP001331515"/>
    </source>
</evidence>
<name>A0AAN8E4G8_CHAGU</name>
<evidence type="ECO:0000313" key="1">
    <source>
        <dbReference type="EMBL" id="KAK5934595.1"/>
    </source>
</evidence>
<organism evidence="1 2">
    <name type="scientific">Champsocephalus gunnari</name>
    <name type="common">Mackerel icefish</name>
    <dbReference type="NCBI Taxonomy" id="52237"/>
    <lineage>
        <taxon>Eukaryota</taxon>
        <taxon>Metazoa</taxon>
        <taxon>Chordata</taxon>
        <taxon>Craniata</taxon>
        <taxon>Vertebrata</taxon>
        <taxon>Euteleostomi</taxon>
        <taxon>Actinopterygii</taxon>
        <taxon>Neopterygii</taxon>
        <taxon>Teleostei</taxon>
        <taxon>Neoteleostei</taxon>
        <taxon>Acanthomorphata</taxon>
        <taxon>Eupercaria</taxon>
        <taxon>Perciformes</taxon>
        <taxon>Notothenioidei</taxon>
        <taxon>Channichthyidae</taxon>
        <taxon>Champsocephalus</taxon>
    </lineage>
</organism>
<protein>
    <submittedName>
        <fullName evidence="1">Uncharacterized protein</fullName>
    </submittedName>
</protein>
<proteinExistence type="predicted"/>
<dbReference type="AlphaFoldDB" id="A0AAN8E4G8"/>
<dbReference type="EMBL" id="JAURVH010001514">
    <property type="protein sequence ID" value="KAK5934595.1"/>
    <property type="molecule type" value="Genomic_DNA"/>
</dbReference>
<accession>A0AAN8E4G8</accession>
<comment type="caution">
    <text evidence="1">The sequence shown here is derived from an EMBL/GenBank/DDBJ whole genome shotgun (WGS) entry which is preliminary data.</text>
</comment>
<reference evidence="1 2" key="1">
    <citation type="journal article" date="2023" name="Mol. Biol. Evol.">
        <title>Genomics of Secondarily Temperate Adaptation in the Only Non-Antarctic Icefish.</title>
        <authorList>
            <person name="Rivera-Colon A.G."/>
            <person name="Rayamajhi N."/>
            <person name="Minhas B.F."/>
            <person name="Madrigal G."/>
            <person name="Bilyk K.T."/>
            <person name="Yoon V."/>
            <person name="Hune M."/>
            <person name="Gregory S."/>
            <person name="Cheng C.H.C."/>
            <person name="Catchen J.M."/>
        </authorList>
    </citation>
    <scope>NUCLEOTIDE SEQUENCE [LARGE SCALE GENOMIC DNA]</scope>
    <source>
        <tissue evidence="1">White muscle</tissue>
    </source>
</reference>
<gene>
    <name evidence="1" type="ORF">CgunFtcFv8_014981</name>
</gene>